<name>A0A423U4D8_PENVA</name>
<evidence type="ECO:0000256" key="1">
    <source>
        <dbReference type="SAM" id="MobiDB-lite"/>
    </source>
</evidence>
<feature type="region of interest" description="Disordered" evidence="1">
    <location>
        <begin position="1"/>
        <end position="39"/>
    </location>
</feature>
<reference evidence="2 3" key="1">
    <citation type="submission" date="2018-04" db="EMBL/GenBank/DDBJ databases">
        <authorList>
            <person name="Zhang X."/>
            <person name="Yuan J."/>
            <person name="Li F."/>
            <person name="Xiang J."/>
        </authorList>
    </citation>
    <scope>NUCLEOTIDE SEQUENCE [LARGE SCALE GENOMIC DNA]</scope>
    <source>
        <tissue evidence="2">Muscle</tissue>
    </source>
</reference>
<keyword evidence="3" id="KW-1185">Reference proteome</keyword>
<accession>A0A423U4D8</accession>
<sequence length="504" mass="54538">MTRHSPRPSANPSQKHSHARRTSLPQGISDGSGGGRDASCPADCRCNNRQYRLFSLLPLLPLHPRDIVDPARPLQGTCVHILSPPSSLSPPFLGSPLSAHPFLGLHSQSSLSWAFLSALPFWGLSLSPPFSASSLSPPFSSFSLPPFWPHSLPTLSWPFLTHLFASSSAHPFWASSSAHLFGLPLSAHPFFSLSAHPSWASSLSPPFSPSPSATSPFIYHFSFPPHPSIDPTLSPHCPPLHPSLSTLSALSSPSPSCPPFLHPSLSTQPTISLLPLSAPPPSLPVPLPLPPPPLFPYLPLSALLFTLPSQPTLVLPSFSYPPPPLPSLLPFSFLRWKYERGFNVDEANIFHEAQDQPTHSSTTPARRPFLSEIPLAIIECRGPSTVTDCWRIYVNVCISCLGGGAAGCCMDVASEEEGVRQRQDCITTTDVIGQGEDTCKRTDGPRLQLKCPNRYHSFPNPTQTPHTPPPSLSLFSMLILSHSGHSLPPYPTPIIPKPPIYIPP</sequence>
<dbReference type="EMBL" id="QCYY01000670">
    <property type="protein sequence ID" value="ROT83549.1"/>
    <property type="molecule type" value="Genomic_DNA"/>
</dbReference>
<reference evidence="2 3" key="2">
    <citation type="submission" date="2019-01" db="EMBL/GenBank/DDBJ databases">
        <title>The decoding of complex shrimp genome reveals the adaptation for benthos swimmer, frequently molting mechanism and breeding impact on genome.</title>
        <authorList>
            <person name="Sun Y."/>
            <person name="Gao Y."/>
            <person name="Yu Y."/>
        </authorList>
    </citation>
    <scope>NUCLEOTIDE SEQUENCE [LARGE SCALE GENOMIC DNA]</scope>
    <source>
        <tissue evidence="2">Muscle</tissue>
    </source>
</reference>
<evidence type="ECO:0000313" key="3">
    <source>
        <dbReference type="Proteomes" id="UP000283509"/>
    </source>
</evidence>
<dbReference type="Proteomes" id="UP000283509">
    <property type="component" value="Unassembled WGS sequence"/>
</dbReference>
<proteinExistence type="predicted"/>
<gene>
    <name evidence="2" type="ORF">C7M84_023266</name>
</gene>
<protein>
    <submittedName>
        <fullName evidence="2">Uncharacterized protein</fullName>
    </submittedName>
</protein>
<dbReference type="AlphaFoldDB" id="A0A423U4D8"/>
<organism evidence="2 3">
    <name type="scientific">Penaeus vannamei</name>
    <name type="common">Whiteleg shrimp</name>
    <name type="synonym">Litopenaeus vannamei</name>
    <dbReference type="NCBI Taxonomy" id="6689"/>
    <lineage>
        <taxon>Eukaryota</taxon>
        <taxon>Metazoa</taxon>
        <taxon>Ecdysozoa</taxon>
        <taxon>Arthropoda</taxon>
        <taxon>Crustacea</taxon>
        <taxon>Multicrustacea</taxon>
        <taxon>Malacostraca</taxon>
        <taxon>Eumalacostraca</taxon>
        <taxon>Eucarida</taxon>
        <taxon>Decapoda</taxon>
        <taxon>Dendrobranchiata</taxon>
        <taxon>Penaeoidea</taxon>
        <taxon>Penaeidae</taxon>
        <taxon>Penaeus</taxon>
    </lineage>
</organism>
<comment type="caution">
    <text evidence="2">The sequence shown here is derived from an EMBL/GenBank/DDBJ whole genome shotgun (WGS) entry which is preliminary data.</text>
</comment>
<evidence type="ECO:0000313" key="2">
    <source>
        <dbReference type="EMBL" id="ROT83549.1"/>
    </source>
</evidence>